<feature type="non-terminal residue" evidence="3">
    <location>
        <position position="1"/>
    </location>
</feature>
<sequence>AGAAPGTGLPVARAAALLPGGLGPCLGPECPPDHLDPHTGPALGRDAGINIFVGGDFRVRERSAGAEGRVVVLGDFDQDTAGGAGQVYNVGIVGSGSQVQPPPGSDFLTTGGSVAVAAGERLLADGGTLRHAGARRGAVGATTVVRDTAATDRYAALRDQLSTASECYARPGGTPRTATGTVAGNRYETVFTGDGTSALQVFNVDADIAAPGRTQQGIRFDRIPRGATILVNVLGADRAVVTYSGEQTYRHRLLWNFPDATAVGLHGTGQFQGAVLVGDQASETTVTLPGFNGRFFSAGSLTHTSAAGGGGGQAFHAYPFTGDLPECGRQPQPVTGDIAVLRADGEGRPRARARFEPWREAGSTAGRPPHEPGHHGRPPHAGPGHLKPGPHKPAYDPPRKPGTGAPRPH</sequence>
<dbReference type="Pfam" id="PF20597">
    <property type="entry name" value="pAdhesive_15"/>
    <property type="match status" value="1"/>
</dbReference>
<evidence type="ECO:0000259" key="2">
    <source>
        <dbReference type="Pfam" id="PF20597"/>
    </source>
</evidence>
<feature type="domain" description="Choice-of-anchor A" evidence="2">
    <location>
        <begin position="47"/>
        <end position="294"/>
    </location>
</feature>
<dbReference type="InterPro" id="IPR026588">
    <property type="entry name" value="Choice_anch_A"/>
</dbReference>
<accession>A0ABS6ZHA1</accession>
<comment type="caution">
    <text evidence="3">The sequence shown here is derived from an EMBL/GenBank/DDBJ whole genome shotgun (WGS) entry which is preliminary data.</text>
</comment>
<gene>
    <name evidence="3" type="ORF">GPJ59_36270</name>
</gene>
<evidence type="ECO:0000256" key="1">
    <source>
        <dbReference type="SAM" id="MobiDB-lite"/>
    </source>
</evidence>
<reference evidence="3 4" key="1">
    <citation type="submission" date="2019-12" db="EMBL/GenBank/DDBJ databases">
        <title>Genome sequence of Streptomyces bambusae.</title>
        <authorList>
            <person name="Bansal K."/>
            <person name="Choksket S."/>
            <person name="Korpole S."/>
            <person name="Patil P.B."/>
        </authorList>
    </citation>
    <scope>NUCLEOTIDE SEQUENCE [LARGE SCALE GENOMIC DNA]</scope>
    <source>
        <strain evidence="3 4">SK60</strain>
    </source>
</reference>
<dbReference type="Proteomes" id="UP000812013">
    <property type="component" value="Unassembled WGS sequence"/>
</dbReference>
<feature type="non-terminal residue" evidence="3">
    <location>
        <position position="409"/>
    </location>
</feature>
<dbReference type="RefSeq" id="WP_219672367.1">
    <property type="nucleotide sequence ID" value="NZ_WTFF01000648.1"/>
</dbReference>
<keyword evidence="4" id="KW-1185">Reference proteome</keyword>
<dbReference type="NCBIfam" id="TIGR04215">
    <property type="entry name" value="choice_anch_A"/>
    <property type="match status" value="1"/>
</dbReference>
<proteinExistence type="predicted"/>
<dbReference type="EMBL" id="WTFF01000648">
    <property type="protein sequence ID" value="MBW5487127.1"/>
    <property type="molecule type" value="Genomic_DNA"/>
</dbReference>
<feature type="compositionally biased region" description="Basic and acidic residues" evidence="1">
    <location>
        <begin position="343"/>
        <end position="359"/>
    </location>
</feature>
<feature type="region of interest" description="Disordered" evidence="1">
    <location>
        <begin position="342"/>
        <end position="409"/>
    </location>
</feature>
<evidence type="ECO:0000313" key="3">
    <source>
        <dbReference type="EMBL" id="MBW5487127.1"/>
    </source>
</evidence>
<name>A0ABS6ZHA1_9ACTN</name>
<organism evidence="3 4">
    <name type="scientific">Streptomyces bambusae</name>
    <dbReference type="NCBI Taxonomy" id="1550616"/>
    <lineage>
        <taxon>Bacteria</taxon>
        <taxon>Bacillati</taxon>
        <taxon>Actinomycetota</taxon>
        <taxon>Actinomycetes</taxon>
        <taxon>Kitasatosporales</taxon>
        <taxon>Streptomycetaceae</taxon>
        <taxon>Streptomyces</taxon>
    </lineage>
</organism>
<evidence type="ECO:0000313" key="4">
    <source>
        <dbReference type="Proteomes" id="UP000812013"/>
    </source>
</evidence>
<protein>
    <submittedName>
        <fullName evidence="3">Choice-of-anchor A family protein</fullName>
    </submittedName>
</protein>